<protein>
    <recommendedName>
        <fullName evidence="3">Protein kinase domain-containing protein</fullName>
    </recommendedName>
</protein>
<evidence type="ECO:0000313" key="1">
    <source>
        <dbReference type="EMBL" id="OZC06869.1"/>
    </source>
</evidence>
<dbReference type="Proteomes" id="UP000242913">
    <property type="component" value="Unassembled WGS sequence"/>
</dbReference>
<dbReference type="PANTHER" id="PTHR11909">
    <property type="entry name" value="CASEIN KINASE-RELATED"/>
    <property type="match status" value="1"/>
</dbReference>
<dbReference type="Gene3D" id="1.10.510.10">
    <property type="entry name" value="Transferase(Phosphotransferase) domain 1"/>
    <property type="match status" value="1"/>
</dbReference>
<evidence type="ECO:0008006" key="3">
    <source>
        <dbReference type="Google" id="ProtNLM"/>
    </source>
</evidence>
<dbReference type="InterPro" id="IPR011009">
    <property type="entry name" value="Kinase-like_dom_sf"/>
</dbReference>
<dbReference type="AlphaFoldDB" id="A0A238BN96"/>
<sequence length="139" mass="15578">MSSTSSSSSIPKPSFKKDEIINNSWKIVKELGSGGCGIVYEVERIRGTNTGTRAAMKAETVDERRHYSETLAAEALVLRRMQWSSHFCRLYLAGRSSPNCNIIVMSLVGRPLSWLRRQNPSQRFTLSTALRLGIQCLEV</sequence>
<evidence type="ECO:0000313" key="2">
    <source>
        <dbReference type="Proteomes" id="UP000242913"/>
    </source>
</evidence>
<gene>
    <name evidence="1" type="ORF">X798_06138</name>
</gene>
<dbReference type="InterPro" id="IPR050235">
    <property type="entry name" value="CK1_Ser-Thr_kinase"/>
</dbReference>
<dbReference type="EMBL" id="KZ270055">
    <property type="protein sequence ID" value="OZC06869.1"/>
    <property type="molecule type" value="Genomic_DNA"/>
</dbReference>
<dbReference type="OrthoDB" id="5979581at2759"/>
<accession>A0A238BN96</accession>
<keyword evidence="2" id="KW-1185">Reference proteome</keyword>
<name>A0A238BN96_9BILA</name>
<proteinExistence type="predicted"/>
<dbReference type="SUPFAM" id="SSF56112">
    <property type="entry name" value="Protein kinase-like (PK-like)"/>
    <property type="match status" value="1"/>
</dbReference>
<organism evidence="1 2">
    <name type="scientific">Onchocerca flexuosa</name>
    <dbReference type="NCBI Taxonomy" id="387005"/>
    <lineage>
        <taxon>Eukaryota</taxon>
        <taxon>Metazoa</taxon>
        <taxon>Ecdysozoa</taxon>
        <taxon>Nematoda</taxon>
        <taxon>Chromadorea</taxon>
        <taxon>Rhabditida</taxon>
        <taxon>Spirurina</taxon>
        <taxon>Spiruromorpha</taxon>
        <taxon>Filarioidea</taxon>
        <taxon>Onchocercidae</taxon>
        <taxon>Onchocerca</taxon>
    </lineage>
</organism>
<reference evidence="1 2" key="1">
    <citation type="submission" date="2015-12" db="EMBL/GenBank/DDBJ databases">
        <title>Draft genome of the nematode, Onchocerca flexuosa.</title>
        <authorList>
            <person name="Mitreva M."/>
        </authorList>
    </citation>
    <scope>NUCLEOTIDE SEQUENCE [LARGE SCALE GENOMIC DNA]</scope>
    <source>
        <strain evidence="1">Red Deer</strain>
    </source>
</reference>